<evidence type="ECO:0000256" key="4">
    <source>
        <dbReference type="ARBA" id="ARBA00023163"/>
    </source>
</evidence>
<dbReference type="FunFam" id="3.40.1810.10:FF:000006">
    <property type="entry name" value="Agamous-like MADS-box protein AGL62"/>
    <property type="match status" value="1"/>
</dbReference>
<dbReference type="GO" id="GO:0046983">
    <property type="term" value="F:protein dimerization activity"/>
    <property type="evidence" value="ECO:0007669"/>
    <property type="project" value="InterPro"/>
</dbReference>
<evidence type="ECO:0000259" key="6">
    <source>
        <dbReference type="PROSITE" id="PS50066"/>
    </source>
</evidence>
<keyword evidence="2" id="KW-0805">Transcription regulation</keyword>
<sequence length="279" mass="30992">MSSTKKKESIGRQKIPIVMIKKENHRQVTFSKRKAGLFKKASELCTLCGAEVGIIVFSPAKKPFSFGHPSVESVLDRYLSRNNLSLAQSQQLQGNNPGASCELNIRLTQTLSELEEEKKKGQAMEEMRKANESRSLINWWERPVEEMNMTQLQEMKSALEELRKTVVSEANTAPFTDVKEDVFGFLNNKVMTAPSYMNMSSGLSSVYNYGNVQATLMADSNIVRNGDFSAGIEPWYPNGCEAFVVSSDPFSSDSISDSPSCGYACRIPKLFAKVSPSIL</sequence>
<evidence type="ECO:0000256" key="3">
    <source>
        <dbReference type="ARBA" id="ARBA00023125"/>
    </source>
</evidence>
<evidence type="ECO:0000313" key="7">
    <source>
        <dbReference type="EMBL" id="CAA7032968.1"/>
    </source>
</evidence>
<evidence type="ECO:0000256" key="2">
    <source>
        <dbReference type="ARBA" id="ARBA00023015"/>
    </source>
</evidence>
<dbReference type="InterPro" id="IPR036879">
    <property type="entry name" value="TF_MADSbox_sf"/>
</dbReference>
<dbReference type="Gene3D" id="3.40.1810.10">
    <property type="entry name" value="Transcription factor, MADS-box"/>
    <property type="match status" value="1"/>
</dbReference>
<evidence type="ECO:0000256" key="1">
    <source>
        <dbReference type="ARBA" id="ARBA00004123"/>
    </source>
</evidence>
<organism evidence="7 8">
    <name type="scientific">Microthlaspi erraticum</name>
    <dbReference type="NCBI Taxonomy" id="1685480"/>
    <lineage>
        <taxon>Eukaryota</taxon>
        <taxon>Viridiplantae</taxon>
        <taxon>Streptophyta</taxon>
        <taxon>Embryophyta</taxon>
        <taxon>Tracheophyta</taxon>
        <taxon>Spermatophyta</taxon>
        <taxon>Magnoliopsida</taxon>
        <taxon>eudicotyledons</taxon>
        <taxon>Gunneridae</taxon>
        <taxon>Pentapetalae</taxon>
        <taxon>rosids</taxon>
        <taxon>malvids</taxon>
        <taxon>Brassicales</taxon>
        <taxon>Brassicaceae</taxon>
        <taxon>Coluteocarpeae</taxon>
        <taxon>Microthlaspi</taxon>
    </lineage>
</organism>
<dbReference type="InterPro" id="IPR033896">
    <property type="entry name" value="MEF2-like_N"/>
</dbReference>
<gene>
    <name evidence="7" type="ORF">MERR_LOCUS20203</name>
</gene>
<dbReference type="PANTHER" id="PTHR11945">
    <property type="entry name" value="MADS BOX PROTEIN"/>
    <property type="match status" value="1"/>
</dbReference>
<dbReference type="GO" id="GO:0005634">
    <property type="term" value="C:nucleus"/>
    <property type="evidence" value="ECO:0007669"/>
    <property type="project" value="UniProtKB-SubCell"/>
</dbReference>
<evidence type="ECO:0000313" key="8">
    <source>
        <dbReference type="Proteomes" id="UP000467841"/>
    </source>
</evidence>
<dbReference type="PROSITE" id="PS50066">
    <property type="entry name" value="MADS_BOX_2"/>
    <property type="match status" value="1"/>
</dbReference>
<reference evidence="7" key="1">
    <citation type="submission" date="2020-01" db="EMBL/GenBank/DDBJ databases">
        <authorList>
            <person name="Mishra B."/>
        </authorList>
    </citation>
    <scope>NUCLEOTIDE SEQUENCE [LARGE SCALE GENOMIC DNA]</scope>
</reference>
<comment type="subcellular location">
    <subcellularLocation>
        <location evidence="1">Nucleus</location>
    </subcellularLocation>
</comment>
<dbReference type="Pfam" id="PF00319">
    <property type="entry name" value="SRF-TF"/>
    <property type="match status" value="1"/>
</dbReference>
<protein>
    <recommendedName>
        <fullName evidence="6">MADS-box domain-containing protein</fullName>
    </recommendedName>
</protein>
<keyword evidence="8" id="KW-1185">Reference proteome</keyword>
<dbReference type="GO" id="GO:0000978">
    <property type="term" value="F:RNA polymerase II cis-regulatory region sequence-specific DNA binding"/>
    <property type="evidence" value="ECO:0007669"/>
    <property type="project" value="TreeGrafter"/>
</dbReference>
<dbReference type="SUPFAM" id="SSF55455">
    <property type="entry name" value="SRF-like"/>
    <property type="match status" value="1"/>
</dbReference>
<dbReference type="PRINTS" id="PR00404">
    <property type="entry name" value="MADSDOMAIN"/>
</dbReference>
<name>A0A6D2J0E8_9BRAS</name>
<proteinExistence type="predicted"/>
<dbReference type="EMBL" id="CACVBM020001129">
    <property type="protein sequence ID" value="CAA7032968.1"/>
    <property type="molecule type" value="Genomic_DNA"/>
</dbReference>
<dbReference type="CDD" id="cd00265">
    <property type="entry name" value="MADS_MEF2_like"/>
    <property type="match status" value="1"/>
</dbReference>
<keyword evidence="4" id="KW-0804">Transcription</keyword>
<feature type="domain" description="MADS-box" evidence="6">
    <location>
        <begin position="10"/>
        <end position="70"/>
    </location>
</feature>
<dbReference type="InterPro" id="IPR002100">
    <property type="entry name" value="TF_MADSbox"/>
</dbReference>
<dbReference type="SMART" id="SM00432">
    <property type="entry name" value="MADS"/>
    <property type="match status" value="1"/>
</dbReference>
<comment type="caution">
    <text evidence="7">The sequence shown here is derived from an EMBL/GenBank/DDBJ whole genome shotgun (WGS) entry which is preliminary data.</text>
</comment>
<dbReference type="AlphaFoldDB" id="A0A6D2J0E8"/>
<evidence type="ECO:0000256" key="5">
    <source>
        <dbReference type="ARBA" id="ARBA00023242"/>
    </source>
</evidence>
<accession>A0A6D2J0E8</accession>
<dbReference type="PANTHER" id="PTHR11945:SF778">
    <property type="entry name" value="AGAMOUS-LIKE MADS-BOX PROTEIN AGL61"/>
    <property type="match status" value="1"/>
</dbReference>
<keyword evidence="3" id="KW-0238">DNA-binding</keyword>
<keyword evidence="5" id="KW-0539">Nucleus</keyword>
<dbReference type="OrthoDB" id="1898716at2759"/>
<dbReference type="GO" id="GO:0000981">
    <property type="term" value="F:DNA-binding transcription factor activity, RNA polymerase II-specific"/>
    <property type="evidence" value="ECO:0007669"/>
    <property type="project" value="TreeGrafter"/>
</dbReference>
<dbReference type="GO" id="GO:0045944">
    <property type="term" value="P:positive regulation of transcription by RNA polymerase II"/>
    <property type="evidence" value="ECO:0007669"/>
    <property type="project" value="InterPro"/>
</dbReference>
<dbReference type="Proteomes" id="UP000467841">
    <property type="component" value="Unassembled WGS sequence"/>
</dbReference>